<sequence length="106" mass="11779">LARHIGVTKVKVHVDSRVVVQTLNSNNGGSVVGWRLVQEIRRLLALNWEIKVCYSYREANACADALANMGCDHGPSRRLYDSCPFRMSLLLLADIMGITTPRIIAV</sequence>
<dbReference type="Gene3D" id="3.30.420.10">
    <property type="entry name" value="Ribonuclease H-like superfamily/Ribonuclease H"/>
    <property type="match status" value="1"/>
</dbReference>
<dbReference type="InterPro" id="IPR002156">
    <property type="entry name" value="RNaseH_domain"/>
</dbReference>
<organism evidence="2 3">
    <name type="scientific">Trifolium pratense</name>
    <name type="common">Red clover</name>
    <dbReference type="NCBI Taxonomy" id="57577"/>
    <lineage>
        <taxon>Eukaryota</taxon>
        <taxon>Viridiplantae</taxon>
        <taxon>Streptophyta</taxon>
        <taxon>Embryophyta</taxon>
        <taxon>Tracheophyta</taxon>
        <taxon>Spermatophyta</taxon>
        <taxon>Magnoliopsida</taxon>
        <taxon>eudicotyledons</taxon>
        <taxon>Gunneridae</taxon>
        <taxon>Pentapetalae</taxon>
        <taxon>rosids</taxon>
        <taxon>fabids</taxon>
        <taxon>Fabales</taxon>
        <taxon>Fabaceae</taxon>
        <taxon>Papilionoideae</taxon>
        <taxon>50 kb inversion clade</taxon>
        <taxon>NPAAA clade</taxon>
        <taxon>Hologalegina</taxon>
        <taxon>IRL clade</taxon>
        <taxon>Trifolieae</taxon>
        <taxon>Trifolium</taxon>
    </lineage>
</organism>
<dbReference type="InterPro" id="IPR036397">
    <property type="entry name" value="RNaseH_sf"/>
</dbReference>
<dbReference type="Pfam" id="PF13456">
    <property type="entry name" value="RVT_3"/>
    <property type="match status" value="1"/>
</dbReference>
<accession>A0A2K3NM34</accession>
<dbReference type="CDD" id="cd06222">
    <property type="entry name" value="RNase_H_like"/>
    <property type="match status" value="1"/>
</dbReference>
<dbReference type="InterPro" id="IPR044730">
    <property type="entry name" value="RNase_H-like_dom_plant"/>
</dbReference>
<dbReference type="Proteomes" id="UP000236291">
    <property type="component" value="Unassembled WGS sequence"/>
</dbReference>
<dbReference type="GO" id="GO:0004523">
    <property type="term" value="F:RNA-DNA hybrid ribonuclease activity"/>
    <property type="evidence" value="ECO:0007669"/>
    <property type="project" value="InterPro"/>
</dbReference>
<feature type="non-terminal residue" evidence="2">
    <location>
        <position position="1"/>
    </location>
</feature>
<dbReference type="AlphaFoldDB" id="A0A2K3NM34"/>
<evidence type="ECO:0000313" key="2">
    <source>
        <dbReference type="EMBL" id="PNY04106.1"/>
    </source>
</evidence>
<dbReference type="EMBL" id="ASHM01000182">
    <property type="protein sequence ID" value="PNY04106.1"/>
    <property type="molecule type" value="Genomic_DNA"/>
</dbReference>
<dbReference type="PANTHER" id="PTHR34023">
    <property type="entry name" value="RNASE H DOMAIN-CONTAINING PROTEIN"/>
    <property type="match status" value="1"/>
</dbReference>
<dbReference type="SUPFAM" id="SSF53098">
    <property type="entry name" value="Ribonuclease H-like"/>
    <property type="match status" value="1"/>
</dbReference>
<feature type="domain" description="RNase H type-1" evidence="1">
    <location>
        <begin position="2"/>
        <end position="69"/>
    </location>
</feature>
<reference evidence="2 3" key="1">
    <citation type="journal article" date="2014" name="Am. J. Bot.">
        <title>Genome assembly and annotation for red clover (Trifolium pratense; Fabaceae).</title>
        <authorList>
            <person name="Istvanek J."/>
            <person name="Jaros M."/>
            <person name="Krenek A."/>
            <person name="Repkova J."/>
        </authorList>
    </citation>
    <scope>NUCLEOTIDE SEQUENCE [LARGE SCALE GENOMIC DNA]</scope>
    <source>
        <strain evidence="3">cv. Tatra</strain>
        <tissue evidence="2">Young leaves</tissue>
    </source>
</reference>
<proteinExistence type="predicted"/>
<evidence type="ECO:0000259" key="1">
    <source>
        <dbReference type="Pfam" id="PF13456"/>
    </source>
</evidence>
<dbReference type="PANTHER" id="PTHR34023:SF5">
    <property type="entry name" value="RNASE H TYPE-1 DOMAIN-CONTAINING PROTEIN"/>
    <property type="match status" value="1"/>
</dbReference>
<dbReference type="GO" id="GO:0003676">
    <property type="term" value="F:nucleic acid binding"/>
    <property type="evidence" value="ECO:0007669"/>
    <property type="project" value="InterPro"/>
</dbReference>
<protein>
    <submittedName>
        <fullName evidence="2">Polynucleotidyl transferase, ribonuclease H fold</fullName>
    </submittedName>
</protein>
<name>A0A2K3NM34_TRIPR</name>
<dbReference type="GO" id="GO:0016740">
    <property type="term" value="F:transferase activity"/>
    <property type="evidence" value="ECO:0007669"/>
    <property type="project" value="UniProtKB-KW"/>
</dbReference>
<gene>
    <name evidence="2" type="ORF">L195_g000519</name>
</gene>
<reference evidence="2 3" key="2">
    <citation type="journal article" date="2017" name="Front. Plant Sci.">
        <title>Gene Classification and Mining of Molecular Markers Useful in Red Clover (Trifolium pratense) Breeding.</title>
        <authorList>
            <person name="Istvanek J."/>
            <person name="Dluhosova J."/>
            <person name="Dluhos P."/>
            <person name="Patkova L."/>
            <person name="Nedelnik J."/>
            <person name="Repkova J."/>
        </authorList>
    </citation>
    <scope>NUCLEOTIDE SEQUENCE [LARGE SCALE GENOMIC DNA]</scope>
    <source>
        <strain evidence="3">cv. Tatra</strain>
        <tissue evidence="2">Young leaves</tissue>
    </source>
</reference>
<comment type="caution">
    <text evidence="2">The sequence shown here is derived from an EMBL/GenBank/DDBJ whole genome shotgun (WGS) entry which is preliminary data.</text>
</comment>
<evidence type="ECO:0000313" key="3">
    <source>
        <dbReference type="Proteomes" id="UP000236291"/>
    </source>
</evidence>
<keyword evidence="2" id="KW-0808">Transferase</keyword>
<dbReference type="ExpressionAtlas" id="A0A2K3NM34">
    <property type="expression patterns" value="baseline"/>
</dbReference>
<dbReference type="InterPro" id="IPR012337">
    <property type="entry name" value="RNaseH-like_sf"/>
</dbReference>